<comment type="caution">
    <text evidence="1">The sequence shown here is derived from an EMBL/GenBank/DDBJ whole genome shotgun (WGS) entry which is preliminary data.</text>
</comment>
<dbReference type="EMBL" id="LAZR01032170">
    <property type="protein sequence ID" value="KKL51654.1"/>
    <property type="molecule type" value="Genomic_DNA"/>
</dbReference>
<proteinExistence type="predicted"/>
<protein>
    <submittedName>
        <fullName evidence="1">Uncharacterized protein</fullName>
    </submittedName>
</protein>
<accession>A0A0F9CR30</accession>
<name>A0A0F9CR30_9ZZZZ</name>
<evidence type="ECO:0000313" key="1">
    <source>
        <dbReference type="EMBL" id="KKL51654.1"/>
    </source>
</evidence>
<dbReference type="AlphaFoldDB" id="A0A0F9CR30"/>
<gene>
    <name evidence="1" type="ORF">LCGC14_2293320</name>
</gene>
<organism evidence="1">
    <name type="scientific">marine sediment metagenome</name>
    <dbReference type="NCBI Taxonomy" id="412755"/>
    <lineage>
        <taxon>unclassified sequences</taxon>
        <taxon>metagenomes</taxon>
        <taxon>ecological metagenomes</taxon>
    </lineage>
</organism>
<sequence>MVETQTITVQSLAQEMSSAFERKKRDSGTEYVVLKDDSPEWMRDVCMASHGDEMLPDDWRYEFIEDAVDALEGFLKDHEDGDPQEADTYLQEYIYTYQQTGWLHSRVDRYGYCDDALEEFGGQAGSLSEALQRGMWMEQREVFGLVLSALEEEEVRGRSNG</sequence>
<reference evidence="1" key="1">
    <citation type="journal article" date="2015" name="Nature">
        <title>Complex archaea that bridge the gap between prokaryotes and eukaryotes.</title>
        <authorList>
            <person name="Spang A."/>
            <person name="Saw J.H."/>
            <person name="Jorgensen S.L."/>
            <person name="Zaremba-Niedzwiedzka K."/>
            <person name="Martijn J."/>
            <person name="Lind A.E."/>
            <person name="van Eijk R."/>
            <person name="Schleper C."/>
            <person name="Guy L."/>
            <person name="Ettema T.J."/>
        </authorList>
    </citation>
    <scope>NUCLEOTIDE SEQUENCE</scope>
</reference>